<dbReference type="PANTHER" id="PTHR43176:SF3">
    <property type="entry name" value="3-HYDROXYISOBUTYRYL-COA HYDROLASE, MITOCHONDRIAL"/>
    <property type="match status" value="1"/>
</dbReference>
<comment type="caution">
    <text evidence="5">The sequence shown here is derived from an EMBL/GenBank/DDBJ whole genome shotgun (WGS) entry which is preliminary data.</text>
</comment>
<dbReference type="Gene3D" id="3.90.226.10">
    <property type="entry name" value="2-enoyl-CoA Hydratase, Chain A, domain 1"/>
    <property type="match status" value="1"/>
</dbReference>
<organism evidence="5 6">
    <name type="scientific">Rhizopus stolonifer</name>
    <name type="common">Rhizopus nigricans</name>
    <dbReference type="NCBI Taxonomy" id="4846"/>
    <lineage>
        <taxon>Eukaryota</taxon>
        <taxon>Fungi</taxon>
        <taxon>Fungi incertae sedis</taxon>
        <taxon>Mucoromycota</taxon>
        <taxon>Mucoromycotina</taxon>
        <taxon>Mucoromycetes</taxon>
        <taxon>Mucorales</taxon>
        <taxon>Mucorineae</taxon>
        <taxon>Rhizopodaceae</taxon>
        <taxon>Rhizopus</taxon>
    </lineage>
</organism>
<evidence type="ECO:0000259" key="4">
    <source>
        <dbReference type="Pfam" id="PF16113"/>
    </source>
</evidence>
<dbReference type="EC" id="3.1.2.4" evidence="2"/>
<comment type="catalytic activity">
    <reaction evidence="1">
        <text>3-hydroxy-2-methylpropanoyl-CoA + H2O = 3-hydroxy-2-methylpropanoate + CoA + H(+)</text>
        <dbReference type="Rhea" id="RHEA:20888"/>
        <dbReference type="ChEBI" id="CHEBI:11805"/>
        <dbReference type="ChEBI" id="CHEBI:15377"/>
        <dbReference type="ChEBI" id="CHEBI:15378"/>
        <dbReference type="ChEBI" id="CHEBI:57287"/>
        <dbReference type="ChEBI" id="CHEBI:57340"/>
        <dbReference type="EC" id="3.1.2.4"/>
    </reaction>
</comment>
<protein>
    <recommendedName>
        <fullName evidence="2">3-hydroxyisobutyryl-CoA hydrolase</fullName>
        <ecNumber evidence="2">3.1.2.4</ecNumber>
    </recommendedName>
</protein>
<evidence type="ECO:0000256" key="1">
    <source>
        <dbReference type="ARBA" id="ARBA00001709"/>
    </source>
</evidence>
<dbReference type="GO" id="GO:0003860">
    <property type="term" value="F:3-hydroxyisobutyryl-CoA hydrolase activity"/>
    <property type="evidence" value="ECO:0007669"/>
    <property type="project" value="UniProtKB-EC"/>
</dbReference>
<dbReference type="EMBL" id="PJQM01005812">
    <property type="protein sequence ID" value="RCH80802.1"/>
    <property type="molecule type" value="Genomic_DNA"/>
</dbReference>
<evidence type="ECO:0000313" key="5">
    <source>
        <dbReference type="EMBL" id="RCH80802.1"/>
    </source>
</evidence>
<dbReference type="CDD" id="cd06558">
    <property type="entry name" value="crotonase-like"/>
    <property type="match status" value="1"/>
</dbReference>
<dbReference type="OrthoDB" id="1737613at2759"/>
<keyword evidence="3" id="KW-0378">Hydrolase</keyword>
<reference evidence="5 6" key="1">
    <citation type="journal article" date="2018" name="G3 (Bethesda)">
        <title>Phylogenetic and Phylogenomic Definition of Rhizopus Species.</title>
        <authorList>
            <person name="Gryganskyi A.P."/>
            <person name="Golan J."/>
            <person name="Dolatabadi S."/>
            <person name="Mondo S."/>
            <person name="Robb S."/>
            <person name="Idnurm A."/>
            <person name="Muszewska A."/>
            <person name="Steczkiewicz K."/>
            <person name="Masonjones S."/>
            <person name="Liao H.L."/>
            <person name="Gajdeczka M.T."/>
            <person name="Anike F."/>
            <person name="Vuek A."/>
            <person name="Anishchenko I.M."/>
            <person name="Voigt K."/>
            <person name="de Hoog G.S."/>
            <person name="Smith M.E."/>
            <person name="Heitman J."/>
            <person name="Vilgalys R."/>
            <person name="Stajich J.E."/>
        </authorList>
    </citation>
    <scope>NUCLEOTIDE SEQUENCE [LARGE SCALE GENOMIC DNA]</scope>
    <source>
        <strain evidence="5 6">LSU 92-RS-03</strain>
    </source>
</reference>
<proteinExistence type="predicted"/>
<dbReference type="InterPro" id="IPR029045">
    <property type="entry name" value="ClpP/crotonase-like_dom_sf"/>
</dbReference>
<dbReference type="SUPFAM" id="SSF52096">
    <property type="entry name" value="ClpP/crotonase"/>
    <property type="match status" value="1"/>
</dbReference>
<dbReference type="GO" id="GO:0006574">
    <property type="term" value="P:L-valine catabolic process"/>
    <property type="evidence" value="ECO:0007669"/>
    <property type="project" value="TreeGrafter"/>
</dbReference>
<dbReference type="PANTHER" id="PTHR43176">
    <property type="entry name" value="3-HYDROXYISOBUTYRYL-COA HYDROLASE-RELATED"/>
    <property type="match status" value="1"/>
</dbReference>
<dbReference type="Proteomes" id="UP000253551">
    <property type="component" value="Unassembled WGS sequence"/>
</dbReference>
<sequence length="126" mass="13731">MKGNGRAFCVGGDLKHLKEAFTGAPDPDAAMRALQMYSQMYETHHLLGTMNKPVVTIMDGLTCGVGTGLAAFSQFRIATERTRLAMPETSSGTFCDMGSSFFMPRMDNNVGVYMAMTARFLKAEDV</sequence>
<feature type="domain" description="Enoyl-CoA hydratase/isomerase" evidence="4">
    <location>
        <begin position="1"/>
        <end position="126"/>
    </location>
</feature>
<feature type="non-terminal residue" evidence="5">
    <location>
        <position position="126"/>
    </location>
</feature>
<evidence type="ECO:0000256" key="2">
    <source>
        <dbReference type="ARBA" id="ARBA00011915"/>
    </source>
</evidence>
<dbReference type="Pfam" id="PF16113">
    <property type="entry name" value="ECH_2"/>
    <property type="match status" value="1"/>
</dbReference>
<evidence type="ECO:0000313" key="6">
    <source>
        <dbReference type="Proteomes" id="UP000253551"/>
    </source>
</evidence>
<gene>
    <name evidence="5" type="ORF">CU098_007970</name>
</gene>
<dbReference type="GO" id="GO:0005739">
    <property type="term" value="C:mitochondrion"/>
    <property type="evidence" value="ECO:0007669"/>
    <property type="project" value="TreeGrafter"/>
</dbReference>
<dbReference type="STRING" id="4846.A0A367IT24"/>
<dbReference type="InterPro" id="IPR045004">
    <property type="entry name" value="ECH_dom"/>
</dbReference>
<dbReference type="AlphaFoldDB" id="A0A367IT24"/>
<evidence type="ECO:0000256" key="3">
    <source>
        <dbReference type="ARBA" id="ARBA00022801"/>
    </source>
</evidence>
<keyword evidence="6" id="KW-1185">Reference proteome</keyword>
<accession>A0A367IT24</accession>
<name>A0A367IT24_RHIST</name>
<dbReference type="InterPro" id="IPR032259">
    <property type="entry name" value="HIBYL-CoA-H"/>
</dbReference>